<feature type="compositionally biased region" description="Low complexity" evidence="1">
    <location>
        <begin position="183"/>
        <end position="202"/>
    </location>
</feature>
<dbReference type="GeneID" id="54302205"/>
<feature type="compositionally biased region" description="Polar residues" evidence="1">
    <location>
        <begin position="23"/>
        <end position="33"/>
    </location>
</feature>
<feature type="compositionally biased region" description="Basic and acidic residues" evidence="1">
    <location>
        <begin position="228"/>
        <end position="241"/>
    </location>
</feature>
<dbReference type="Proteomes" id="UP000799438">
    <property type="component" value="Unassembled WGS sequence"/>
</dbReference>
<dbReference type="RefSeq" id="XP_033401286.1">
    <property type="nucleotide sequence ID" value="XM_033544709.1"/>
</dbReference>
<feature type="compositionally biased region" description="Basic and acidic residues" evidence="1">
    <location>
        <begin position="124"/>
        <end position="136"/>
    </location>
</feature>
<keyword evidence="3" id="KW-1185">Reference proteome</keyword>
<accession>A0A6A6BQQ3</accession>
<feature type="compositionally biased region" description="Low complexity" evidence="1">
    <location>
        <begin position="77"/>
        <end position="87"/>
    </location>
</feature>
<dbReference type="OrthoDB" id="5397330at2759"/>
<feature type="compositionally biased region" description="Polar residues" evidence="1">
    <location>
        <begin position="57"/>
        <end position="66"/>
    </location>
</feature>
<organism evidence="2 3">
    <name type="scientific">Aplosporella prunicola CBS 121167</name>
    <dbReference type="NCBI Taxonomy" id="1176127"/>
    <lineage>
        <taxon>Eukaryota</taxon>
        <taxon>Fungi</taxon>
        <taxon>Dikarya</taxon>
        <taxon>Ascomycota</taxon>
        <taxon>Pezizomycotina</taxon>
        <taxon>Dothideomycetes</taxon>
        <taxon>Dothideomycetes incertae sedis</taxon>
        <taxon>Botryosphaeriales</taxon>
        <taxon>Aplosporellaceae</taxon>
        <taxon>Aplosporella</taxon>
    </lineage>
</organism>
<feature type="compositionally biased region" description="Basic residues" evidence="1">
    <location>
        <begin position="204"/>
        <end position="215"/>
    </location>
</feature>
<evidence type="ECO:0000313" key="3">
    <source>
        <dbReference type="Proteomes" id="UP000799438"/>
    </source>
</evidence>
<feature type="compositionally biased region" description="Basic and acidic residues" evidence="1">
    <location>
        <begin position="46"/>
        <end position="56"/>
    </location>
</feature>
<evidence type="ECO:0000313" key="2">
    <source>
        <dbReference type="EMBL" id="KAF2145574.1"/>
    </source>
</evidence>
<dbReference type="AlphaFoldDB" id="A0A6A6BQQ3"/>
<name>A0A6A6BQQ3_9PEZI</name>
<dbReference type="EMBL" id="ML995477">
    <property type="protein sequence ID" value="KAF2145574.1"/>
    <property type="molecule type" value="Genomic_DNA"/>
</dbReference>
<sequence>MPIIRNPFKRASSATEAQDENTRPTPQRSSSGAGFQRANAVGSKPVDIKEPAEYKLSETTADNASQPSPPERKSFWSTTKSTSSTSSNHRKILSDTEPFSISRESFESYRRSFDISARTPLPEIDSRARQSLDSRQARLPRSSLNERRMGRPISTTDEGFEDVGLNDEVKPPTKKKGLFSRFGDSSDGTNGTTSSDSRPSSSHHGFHFGTGRKRGQSGQGAELSPMRPADHSVKEVFVESN</sequence>
<gene>
    <name evidence="2" type="ORF">K452DRAFT_324518</name>
</gene>
<evidence type="ECO:0000256" key="1">
    <source>
        <dbReference type="SAM" id="MobiDB-lite"/>
    </source>
</evidence>
<feature type="region of interest" description="Disordered" evidence="1">
    <location>
        <begin position="1"/>
        <end position="241"/>
    </location>
</feature>
<feature type="compositionally biased region" description="Basic and acidic residues" evidence="1">
    <location>
        <begin position="104"/>
        <end position="113"/>
    </location>
</feature>
<protein>
    <submittedName>
        <fullName evidence="2">Uncharacterized protein</fullName>
    </submittedName>
</protein>
<proteinExistence type="predicted"/>
<reference evidence="2" key="1">
    <citation type="journal article" date="2020" name="Stud. Mycol.">
        <title>101 Dothideomycetes genomes: a test case for predicting lifestyles and emergence of pathogens.</title>
        <authorList>
            <person name="Haridas S."/>
            <person name="Albert R."/>
            <person name="Binder M."/>
            <person name="Bloem J."/>
            <person name="Labutti K."/>
            <person name="Salamov A."/>
            <person name="Andreopoulos B."/>
            <person name="Baker S."/>
            <person name="Barry K."/>
            <person name="Bills G."/>
            <person name="Bluhm B."/>
            <person name="Cannon C."/>
            <person name="Castanera R."/>
            <person name="Culley D."/>
            <person name="Daum C."/>
            <person name="Ezra D."/>
            <person name="Gonzalez J."/>
            <person name="Henrissat B."/>
            <person name="Kuo A."/>
            <person name="Liang C."/>
            <person name="Lipzen A."/>
            <person name="Lutzoni F."/>
            <person name="Magnuson J."/>
            <person name="Mondo S."/>
            <person name="Nolan M."/>
            <person name="Ohm R."/>
            <person name="Pangilinan J."/>
            <person name="Park H.-J."/>
            <person name="Ramirez L."/>
            <person name="Alfaro M."/>
            <person name="Sun H."/>
            <person name="Tritt A."/>
            <person name="Yoshinaga Y."/>
            <person name="Zwiers L.-H."/>
            <person name="Turgeon B."/>
            <person name="Goodwin S."/>
            <person name="Spatafora J."/>
            <person name="Crous P."/>
            <person name="Grigoriev I."/>
        </authorList>
    </citation>
    <scope>NUCLEOTIDE SEQUENCE</scope>
    <source>
        <strain evidence="2">CBS 121167</strain>
    </source>
</reference>